<keyword evidence="7" id="KW-0407">Ion channel</keyword>
<keyword evidence="3 5" id="KW-1133">Transmembrane helix</keyword>
<dbReference type="Gene3D" id="1.10.287.70">
    <property type="match status" value="1"/>
</dbReference>
<keyword evidence="7" id="KW-0406">Ion transport</keyword>
<dbReference type="SUPFAM" id="SSF81324">
    <property type="entry name" value="Voltage-gated potassium channels"/>
    <property type="match status" value="1"/>
</dbReference>
<feature type="transmembrane region" description="Helical" evidence="5">
    <location>
        <begin position="87"/>
        <end position="107"/>
    </location>
</feature>
<dbReference type="OrthoDB" id="5297065at2"/>
<dbReference type="EMBL" id="FMXO01000015">
    <property type="protein sequence ID" value="SDB51523.1"/>
    <property type="molecule type" value="Genomic_DNA"/>
</dbReference>
<evidence type="ECO:0000259" key="6">
    <source>
        <dbReference type="Pfam" id="PF00520"/>
    </source>
</evidence>
<dbReference type="Pfam" id="PF00520">
    <property type="entry name" value="Ion_trans"/>
    <property type="match status" value="1"/>
</dbReference>
<keyword evidence="7" id="KW-0813">Transport</keyword>
<accession>A0A1G6E298</accession>
<gene>
    <name evidence="7" type="ORF">SAMN05660653_02551</name>
</gene>
<proteinExistence type="predicted"/>
<dbReference type="GO" id="GO:0005248">
    <property type="term" value="F:voltage-gated sodium channel activity"/>
    <property type="evidence" value="ECO:0007669"/>
    <property type="project" value="TreeGrafter"/>
</dbReference>
<dbReference type="RefSeq" id="WP_092122402.1">
    <property type="nucleotide sequence ID" value="NZ_FMXO01000015.1"/>
</dbReference>
<evidence type="ECO:0000256" key="1">
    <source>
        <dbReference type="ARBA" id="ARBA00004141"/>
    </source>
</evidence>
<feature type="transmembrane region" description="Helical" evidence="5">
    <location>
        <begin position="128"/>
        <end position="156"/>
    </location>
</feature>
<feature type="transmembrane region" description="Helical" evidence="5">
    <location>
        <begin position="23"/>
        <end position="41"/>
    </location>
</feature>
<dbReference type="PANTHER" id="PTHR10037:SF62">
    <property type="entry name" value="SODIUM CHANNEL PROTEIN 60E"/>
    <property type="match status" value="1"/>
</dbReference>
<evidence type="ECO:0000256" key="3">
    <source>
        <dbReference type="ARBA" id="ARBA00022989"/>
    </source>
</evidence>
<dbReference type="InterPro" id="IPR005821">
    <property type="entry name" value="Ion_trans_dom"/>
</dbReference>
<reference evidence="7 8" key="1">
    <citation type="submission" date="2016-10" db="EMBL/GenBank/DDBJ databases">
        <authorList>
            <person name="de Groot N.N."/>
        </authorList>
    </citation>
    <scope>NUCLEOTIDE SEQUENCE [LARGE SCALE GENOMIC DNA]</scope>
    <source>
        <strain evidence="7 8">ASO4-2</strain>
    </source>
</reference>
<evidence type="ECO:0000256" key="5">
    <source>
        <dbReference type="SAM" id="Phobius"/>
    </source>
</evidence>
<evidence type="ECO:0000313" key="7">
    <source>
        <dbReference type="EMBL" id="SDB51523.1"/>
    </source>
</evidence>
<comment type="subcellular location">
    <subcellularLocation>
        <location evidence="1">Membrane</location>
        <topology evidence="1">Multi-pass membrane protein</topology>
    </subcellularLocation>
</comment>
<feature type="transmembrane region" description="Helical" evidence="5">
    <location>
        <begin position="168"/>
        <end position="190"/>
    </location>
</feature>
<dbReference type="AlphaFoldDB" id="A0A1G6E298"/>
<dbReference type="Gene3D" id="1.20.120.350">
    <property type="entry name" value="Voltage-gated potassium channels. Chain C"/>
    <property type="match status" value="1"/>
</dbReference>
<organism evidence="7 8">
    <name type="scientific">Desulfonatronum thiosulfatophilum</name>
    <dbReference type="NCBI Taxonomy" id="617002"/>
    <lineage>
        <taxon>Bacteria</taxon>
        <taxon>Pseudomonadati</taxon>
        <taxon>Thermodesulfobacteriota</taxon>
        <taxon>Desulfovibrionia</taxon>
        <taxon>Desulfovibrionales</taxon>
        <taxon>Desulfonatronaceae</taxon>
        <taxon>Desulfonatronum</taxon>
    </lineage>
</organism>
<dbReference type="Proteomes" id="UP000198771">
    <property type="component" value="Unassembled WGS sequence"/>
</dbReference>
<keyword evidence="8" id="KW-1185">Reference proteome</keyword>
<keyword evidence="4 5" id="KW-0472">Membrane</keyword>
<feature type="domain" description="Ion transport" evidence="6">
    <location>
        <begin position="22"/>
        <end position="232"/>
    </location>
</feature>
<dbReference type="InterPro" id="IPR043203">
    <property type="entry name" value="VGCC_Ca_Na"/>
</dbReference>
<keyword evidence="2 5" id="KW-0812">Transmembrane</keyword>
<name>A0A1G6E298_9BACT</name>
<feature type="transmembrane region" description="Helical" evidence="5">
    <location>
        <begin position="53"/>
        <end position="75"/>
    </location>
</feature>
<evidence type="ECO:0000256" key="2">
    <source>
        <dbReference type="ARBA" id="ARBA00022692"/>
    </source>
</evidence>
<dbReference type="PANTHER" id="PTHR10037">
    <property type="entry name" value="VOLTAGE-GATED CATION CHANNEL CALCIUM AND SODIUM"/>
    <property type="match status" value="1"/>
</dbReference>
<feature type="transmembrane region" description="Helical" evidence="5">
    <location>
        <begin position="202"/>
        <end position="230"/>
    </location>
</feature>
<evidence type="ECO:0000256" key="4">
    <source>
        <dbReference type="ARBA" id="ARBA00023136"/>
    </source>
</evidence>
<sequence>MPFKSPAAVTRDRIQDVVQSSRFQNAIIFVIIVNGIVLGLETSARAMEVAGPFLLMIDRICLSIFIGEIGLKFYALRGRFFKEGWNIFDFLVVAISLIPSHGGFAVLRSLRVLRVLRMISALPSMRRVIAAMLHALPGVSSVAGIVAIIFYVGAVITTKLFGAAFPEWFGSIGASFYTLFQIMTLESWSMGIVRPVLEVFPLAWMFFVPFIIVTTYTVINLVVGIIVGAMEEKAIEEGIREDPAKTWQRLEARLNGLDSKLDRLLKEKSEKS</sequence>
<dbReference type="InterPro" id="IPR027359">
    <property type="entry name" value="Volt_channel_dom_sf"/>
</dbReference>
<protein>
    <submittedName>
        <fullName evidence="7">Voltage-gated sodium channel</fullName>
    </submittedName>
</protein>
<evidence type="ECO:0000313" key="8">
    <source>
        <dbReference type="Proteomes" id="UP000198771"/>
    </source>
</evidence>
<dbReference type="GO" id="GO:0001518">
    <property type="term" value="C:voltage-gated sodium channel complex"/>
    <property type="evidence" value="ECO:0007669"/>
    <property type="project" value="TreeGrafter"/>
</dbReference>